<protein>
    <submittedName>
        <fullName evidence="1">Uncharacterized protein</fullName>
    </submittedName>
</protein>
<dbReference type="AlphaFoldDB" id="A0A7X5UVS0"/>
<accession>A0A7X5UVS0</accession>
<name>A0A7X5UVS0_9SPHN</name>
<evidence type="ECO:0000313" key="1">
    <source>
        <dbReference type="EMBL" id="NIJ63199.1"/>
    </source>
</evidence>
<dbReference type="Proteomes" id="UP000564677">
    <property type="component" value="Unassembled WGS sequence"/>
</dbReference>
<organism evidence="1 2">
    <name type="scientific">Sphingomonas leidyi</name>
    <dbReference type="NCBI Taxonomy" id="68569"/>
    <lineage>
        <taxon>Bacteria</taxon>
        <taxon>Pseudomonadati</taxon>
        <taxon>Pseudomonadota</taxon>
        <taxon>Alphaproteobacteria</taxon>
        <taxon>Sphingomonadales</taxon>
        <taxon>Sphingomonadaceae</taxon>
        <taxon>Sphingomonas</taxon>
    </lineage>
</organism>
<comment type="caution">
    <text evidence="1">The sequence shown here is derived from an EMBL/GenBank/DDBJ whole genome shotgun (WGS) entry which is preliminary data.</text>
</comment>
<dbReference type="EMBL" id="JAASQV010000001">
    <property type="protein sequence ID" value="NIJ63199.1"/>
    <property type="molecule type" value="Genomic_DNA"/>
</dbReference>
<sequence length="72" mass="7867">MSNEDARARALRLAAEAIEICDEAGLDIAATYLQHGHDLIAQTPGRVRQDRWIWGSDEPQIPHADDSAAGND</sequence>
<evidence type="ECO:0000313" key="2">
    <source>
        <dbReference type="Proteomes" id="UP000564677"/>
    </source>
</evidence>
<proteinExistence type="predicted"/>
<keyword evidence="2" id="KW-1185">Reference proteome</keyword>
<dbReference type="RefSeq" id="WP_086130971.1">
    <property type="nucleotide sequence ID" value="NZ_CP170557.1"/>
</dbReference>
<reference evidence="1 2" key="1">
    <citation type="submission" date="2020-03" db="EMBL/GenBank/DDBJ databases">
        <title>Genomic Encyclopedia of Type Strains, Phase IV (KMG-IV): sequencing the most valuable type-strain genomes for metagenomic binning, comparative biology and taxonomic classification.</title>
        <authorList>
            <person name="Goeker M."/>
        </authorList>
    </citation>
    <scope>NUCLEOTIDE SEQUENCE [LARGE SCALE GENOMIC DNA]</scope>
    <source>
        <strain evidence="1 2">DSM 4733</strain>
    </source>
</reference>
<gene>
    <name evidence="1" type="ORF">FHR20_000130</name>
</gene>